<dbReference type="PANTHER" id="PTHR47027">
    <property type="entry name" value="REVERSE TRANSCRIPTASE DOMAIN-CONTAINING PROTEIN"/>
    <property type="match status" value="1"/>
</dbReference>
<gene>
    <name evidence="1" type="primary">Necator_chrX.g22141</name>
    <name evidence="1" type="ORF">RB195_021980</name>
</gene>
<organism evidence="1 2">
    <name type="scientific">Necator americanus</name>
    <name type="common">Human hookworm</name>
    <dbReference type="NCBI Taxonomy" id="51031"/>
    <lineage>
        <taxon>Eukaryota</taxon>
        <taxon>Metazoa</taxon>
        <taxon>Ecdysozoa</taxon>
        <taxon>Nematoda</taxon>
        <taxon>Chromadorea</taxon>
        <taxon>Rhabditida</taxon>
        <taxon>Rhabditina</taxon>
        <taxon>Rhabditomorpha</taxon>
        <taxon>Strongyloidea</taxon>
        <taxon>Ancylostomatidae</taxon>
        <taxon>Bunostominae</taxon>
        <taxon>Necator</taxon>
    </lineage>
</organism>
<dbReference type="Proteomes" id="UP001303046">
    <property type="component" value="Unassembled WGS sequence"/>
</dbReference>
<dbReference type="EMBL" id="JAVFWL010000006">
    <property type="protein sequence ID" value="KAK6760734.1"/>
    <property type="molecule type" value="Genomic_DNA"/>
</dbReference>
<proteinExistence type="predicted"/>
<name>A0ABR1EDH8_NECAM</name>
<evidence type="ECO:0008006" key="3">
    <source>
        <dbReference type="Google" id="ProtNLM"/>
    </source>
</evidence>
<protein>
    <recommendedName>
        <fullName evidence="3">Endonuclease/exonuclease/phosphatase domain-containing protein</fullName>
    </recommendedName>
</protein>
<evidence type="ECO:0000313" key="1">
    <source>
        <dbReference type="EMBL" id="KAK6760734.1"/>
    </source>
</evidence>
<reference evidence="1 2" key="1">
    <citation type="submission" date="2023-08" db="EMBL/GenBank/DDBJ databases">
        <title>A Necator americanus chromosomal reference genome.</title>
        <authorList>
            <person name="Ilik V."/>
            <person name="Petrzelkova K.J."/>
            <person name="Pardy F."/>
            <person name="Fuh T."/>
            <person name="Niatou-Singa F.S."/>
            <person name="Gouil Q."/>
            <person name="Baker L."/>
            <person name="Ritchie M.E."/>
            <person name="Jex A.R."/>
            <person name="Gazzola D."/>
            <person name="Li H."/>
            <person name="Toshio Fujiwara R."/>
            <person name="Zhan B."/>
            <person name="Aroian R.V."/>
            <person name="Pafco B."/>
            <person name="Schwarz E.M."/>
        </authorList>
    </citation>
    <scope>NUCLEOTIDE SEQUENCE [LARGE SCALE GENOMIC DNA]</scope>
    <source>
        <strain evidence="1 2">Aroian</strain>
        <tissue evidence="1">Whole animal</tissue>
    </source>
</reference>
<accession>A0ABR1EDH8</accession>
<dbReference type="PANTHER" id="PTHR47027:SF20">
    <property type="entry name" value="REVERSE TRANSCRIPTASE-LIKE PROTEIN WITH RNA-DIRECTED DNA POLYMERASE DOMAIN"/>
    <property type="match status" value="1"/>
</dbReference>
<comment type="caution">
    <text evidence="1">The sequence shown here is derived from an EMBL/GenBank/DDBJ whole genome shotgun (WGS) entry which is preliminary data.</text>
</comment>
<evidence type="ECO:0000313" key="2">
    <source>
        <dbReference type="Proteomes" id="UP001303046"/>
    </source>
</evidence>
<sequence>MRTLKLQLDYVLARNIPQSNIRKSRAVWDVAFDSDHRPVLLNFKTSNGNQGGRTTDRTRREFRYLGCTLKNNGSYENDIQQRCTKTTSAFTSLTKCLWSTPITNEVKLRVYLSAVRPIMMYGSDTWAAPSTVMERLVCTERKLLGRLLGYF</sequence>
<keyword evidence="2" id="KW-1185">Reference proteome</keyword>